<evidence type="ECO:0000313" key="1">
    <source>
        <dbReference type="EMBL" id="CAB3988858.1"/>
    </source>
</evidence>
<dbReference type="Proteomes" id="UP001152795">
    <property type="component" value="Unassembled WGS sequence"/>
</dbReference>
<dbReference type="Gene3D" id="3.30.70.1820">
    <property type="entry name" value="L1 transposable element, RRM domain"/>
    <property type="match status" value="1"/>
</dbReference>
<dbReference type="PANTHER" id="PTHR11505">
    <property type="entry name" value="L1 TRANSPOSABLE ELEMENT-RELATED"/>
    <property type="match status" value="1"/>
</dbReference>
<dbReference type="EMBL" id="CACRXK020001395">
    <property type="protein sequence ID" value="CAB3988858.1"/>
    <property type="molecule type" value="Genomic_DNA"/>
</dbReference>
<proteinExistence type="predicted"/>
<evidence type="ECO:0000313" key="2">
    <source>
        <dbReference type="Proteomes" id="UP001152795"/>
    </source>
</evidence>
<reference evidence="1" key="1">
    <citation type="submission" date="2020-04" db="EMBL/GenBank/DDBJ databases">
        <authorList>
            <person name="Alioto T."/>
            <person name="Alioto T."/>
            <person name="Gomez Garrido J."/>
        </authorList>
    </citation>
    <scope>NUCLEOTIDE SEQUENCE</scope>
    <source>
        <strain evidence="1">A484AB</strain>
    </source>
</reference>
<organism evidence="1 2">
    <name type="scientific">Paramuricea clavata</name>
    <name type="common">Red gorgonian</name>
    <name type="synonym">Violescent sea-whip</name>
    <dbReference type="NCBI Taxonomy" id="317549"/>
    <lineage>
        <taxon>Eukaryota</taxon>
        <taxon>Metazoa</taxon>
        <taxon>Cnidaria</taxon>
        <taxon>Anthozoa</taxon>
        <taxon>Octocorallia</taxon>
        <taxon>Malacalcyonacea</taxon>
        <taxon>Plexauridae</taxon>
        <taxon>Paramuricea</taxon>
    </lineage>
</organism>
<protein>
    <submittedName>
        <fullName evidence="1">Uncharacterized protein</fullName>
    </submittedName>
</protein>
<gene>
    <name evidence="1" type="ORF">PACLA_8A060944</name>
</gene>
<dbReference type="AlphaFoldDB" id="A0A6S7GA69"/>
<dbReference type="InterPro" id="IPR004244">
    <property type="entry name" value="Transposase_22"/>
</dbReference>
<comment type="caution">
    <text evidence="1">The sequence shown here is derived from an EMBL/GenBank/DDBJ whole genome shotgun (WGS) entry which is preliminary data.</text>
</comment>
<keyword evidence="2" id="KW-1185">Reference proteome</keyword>
<sequence length="202" mass="23400">MESIEKDLNEVKNSVEFVHAEVQDLKKENEKGKKTEEEVQQRLEKLEQINSASNHRVIDLQARSMRDNLIFYNIAEKTEENATELVHSLLESQFGIEDAKEMKIDRAHRMGRKKQGSKPQAIVAKFNYFPDKQRILSNAKKLKGTGIPVSEQFPEEIVATRKRLYPEMKKARDAGRKTKLVRDKLYIDGQLFREPSSTTPDK</sequence>
<accession>A0A6S7GA69</accession>
<name>A0A6S7GA69_PARCT</name>
<dbReference type="OrthoDB" id="5977454at2759"/>